<reference evidence="2 3" key="1">
    <citation type="submission" date="2019-12" db="EMBL/GenBank/DDBJ databases">
        <authorList>
            <person name="Reyes-Prieto M."/>
        </authorList>
    </citation>
    <scope>NUCLEOTIDE SEQUENCE [LARGE SCALE GENOMIC DNA]</scope>
    <source>
        <strain evidence="2">HF14-78462</strain>
    </source>
</reference>
<organism evidence="2 3">
    <name type="scientific">Starkeya nomas</name>
    <dbReference type="NCBI Taxonomy" id="2666134"/>
    <lineage>
        <taxon>Bacteria</taxon>
        <taxon>Pseudomonadati</taxon>
        <taxon>Pseudomonadota</taxon>
        <taxon>Alphaproteobacteria</taxon>
        <taxon>Hyphomicrobiales</taxon>
        <taxon>Xanthobacteraceae</taxon>
        <taxon>Starkeya</taxon>
    </lineage>
</organism>
<dbReference type="AlphaFoldDB" id="A0A5S9N981"/>
<dbReference type="Proteomes" id="UP000433050">
    <property type="component" value="Unassembled WGS sequence"/>
</dbReference>
<dbReference type="EMBL" id="CACSAS010000001">
    <property type="protein sequence ID" value="CAA0086648.1"/>
    <property type="molecule type" value="Genomic_DNA"/>
</dbReference>
<dbReference type="InterPro" id="IPR051207">
    <property type="entry name" value="ComplexI_NDUFA9_subunit"/>
</dbReference>
<dbReference type="GO" id="GO:0044877">
    <property type="term" value="F:protein-containing complex binding"/>
    <property type="evidence" value="ECO:0007669"/>
    <property type="project" value="TreeGrafter"/>
</dbReference>
<name>A0A5S9N981_9HYPH</name>
<dbReference type="InterPro" id="IPR036291">
    <property type="entry name" value="NAD(P)-bd_dom_sf"/>
</dbReference>
<evidence type="ECO:0000259" key="1">
    <source>
        <dbReference type="Pfam" id="PF01370"/>
    </source>
</evidence>
<keyword evidence="3" id="KW-1185">Reference proteome</keyword>
<proteinExistence type="predicted"/>
<evidence type="ECO:0000313" key="2">
    <source>
        <dbReference type="EMBL" id="CAA0086648.1"/>
    </source>
</evidence>
<protein>
    <recommendedName>
        <fullName evidence="1">NAD-dependent epimerase/dehydratase domain-containing protein</fullName>
    </recommendedName>
</protein>
<gene>
    <name evidence="2" type="ORF">STARVERO_00258</name>
</gene>
<evidence type="ECO:0000313" key="3">
    <source>
        <dbReference type="Proteomes" id="UP000433050"/>
    </source>
</evidence>
<accession>A0A5S9N981</accession>
<dbReference type="CDD" id="cd05271">
    <property type="entry name" value="NDUFA9_like_SDR_a"/>
    <property type="match status" value="1"/>
</dbReference>
<dbReference type="SUPFAM" id="SSF51735">
    <property type="entry name" value="NAD(P)-binding Rossmann-fold domains"/>
    <property type="match status" value="1"/>
</dbReference>
<dbReference type="Pfam" id="PF01370">
    <property type="entry name" value="Epimerase"/>
    <property type="match status" value="1"/>
</dbReference>
<sequence>MVDAADSNELPLESEAELEQRAAPMERLVTIYGGSGFIGRHVVRALARLGWRVRVAVRRPDLAGHLQPLGAVGQITAVQANLRYPASVLRAAEGAEVVINLVGILHEGGRQSFEAVHAFGSKQVAQAAREVGARLIHGSAIGADADSEAFYAKSKAAGETVALEAVPEAVILRPSVVFGPEDNFFNRFAALSRLSPVLPLIAGGHTRFQPVFVGDVAAAFAKAVDGLARPGTVYELGGPEVLTFKQLMELMLAEIDRKRLLVPLPSAIAAFNARLLELLPNPLLTRDQVRLLGYDNVVSEAAKAEGRTLEGLGIQPTALGAILPGYLWRYRKAGQFTRPEAA</sequence>
<dbReference type="Gene3D" id="3.40.50.720">
    <property type="entry name" value="NAD(P)-binding Rossmann-like Domain"/>
    <property type="match status" value="1"/>
</dbReference>
<dbReference type="InterPro" id="IPR001509">
    <property type="entry name" value="Epimerase_deHydtase"/>
</dbReference>
<dbReference type="PANTHER" id="PTHR12126">
    <property type="entry name" value="NADH-UBIQUINONE OXIDOREDUCTASE 39 KDA SUBUNIT-RELATED"/>
    <property type="match status" value="1"/>
</dbReference>
<feature type="domain" description="NAD-dependent epimerase/dehydratase" evidence="1">
    <location>
        <begin position="29"/>
        <end position="237"/>
    </location>
</feature>
<dbReference type="PANTHER" id="PTHR12126:SF11">
    <property type="entry name" value="NADH DEHYDROGENASE [UBIQUINONE] 1 ALPHA SUBCOMPLEX SUBUNIT 9, MITOCHONDRIAL"/>
    <property type="match status" value="1"/>
</dbReference>
<dbReference type="FunFam" id="3.40.50.720:FF:000702">
    <property type="entry name" value="NADH dehydrogenase (Ubiquinone)"/>
    <property type="match status" value="1"/>
</dbReference>